<feature type="compositionally biased region" description="Low complexity" evidence="1">
    <location>
        <begin position="732"/>
        <end position="742"/>
    </location>
</feature>
<dbReference type="InterPro" id="IPR009378">
    <property type="entry name" value="H2_N"/>
</dbReference>
<proteinExistence type="predicted"/>
<protein>
    <recommendedName>
        <fullName evidence="2">Condensin II complex subunit H2 N-terminal domain-containing protein</fullName>
    </recommendedName>
</protein>
<evidence type="ECO:0000256" key="1">
    <source>
        <dbReference type="SAM" id="MobiDB-lite"/>
    </source>
</evidence>
<evidence type="ECO:0000259" key="2">
    <source>
        <dbReference type="Pfam" id="PF06278"/>
    </source>
</evidence>
<reference evidence="3" key="1">
    <citation type="submission" date="2013-04" db="EMBL/GenBank/DDBJ databases">
        <authorList>
            <person name="Qu J."/>
            <person name="Murali S.C."/>
            <person name="Bandaranaike D."/>
            <person name="Bellair M."/>
            <person name="Blankenburg K."/>
            <person name="Chao H."/>
            <person name="Dinh H."/>
            <person name="Doddapaneni H."/>
            <person name="Downs B."/>
            <person name="Dugan-Rocha S."/>
            <person name="Elkadiri S."/>
            <person name="Gnanaolivu R.D."/>
            <person name="Hernandez B."/>
            <person name="Javaid M."/>
            <person name="Jayaseelan J.C."/>
            <person name="Lee S."/>
            <person name="Li M."/>
            <person name="Ming W."/>
            <person name="Munidasa M."/>
            <person name="Muniz J."/>
            <person name="Nguyen L."/>
            <person name="Ongeri F."/>
            <person name="Osuji N."/>
            <person name="Pu L.-L."/>
            <person name="Puazo M."/>
            <person name="Qu C."/>
            <person name="Quiroz J."/>
            <person name="Raj R."/>
            <person name="Weissenberger G."/>
            <person name="Xin Y."/>
            <person name="Zou X."/>
            <person name="Han Y."/>
            <person name="Richards S."/>
            <person name="Worley K."/>
            <person name="Muzny D."/>
            <person name="Gibbs R."/>
        </authorList>
    </citation>
    <scope>NUCLEOTIDE SEQUENCE</scope>
    <source>
        <strain evidence="3">Sampled in the wild</strain>
    </source>
</reference>
<feature type="region of interest" description="Disordered" evidence="1">
    <location>
        <begin position="533"/>
        <end position="554"/>
    </location>
</feature>
<feature type="compositionally biased region" description="Polar residues" evidence="1">
    <location>
        <begin position="79"/>
        <end position="88"/>
    </location>
</feature>
<gene>
    <name evidence="3" type="ORF">J437_LFUL007522</name>
</gene>
<feature type="compositionally biased region" description="Low complexity" evidence="1">
    <location>
        <begin position="533"/>
        <end position="551"/>
    </location>
</feature>
<feature type="region of interest" description="Disordered" evidence="1">
    <location>
        <begin position="113"/>
        <end position="152"/>
    </location>
</feature>
<organism evidence="3 4">
    <name type="scientific">Ladona fulva</name>
    <name type="common">Scarce chaser dragonfly</name>
    <name type="synonym">Libellula fulva</name>
    <dbReference type="NCBI Taxonomy" id="123851"/>
    <lineage>
        <taxon>Eukaryota</taxon>
        <taxon>Metazoa</taxon>
        <taxon>Ecdysozoa</taxon>
        <taxon>Arthropoda</taxon>
        <taxon>Hexapoda</taxon>
        <taxon>Insecta</taxon>
        <taxon>Pterygota</taxon>
        <taxon>Palaeoptera</taxon>
        <taxon>Odonata</taxon>
        <taxon>Epiprocta</taxon>
        <taxon>Anisoptera</taxon>
        <taxon>Libelluloidea</taxon>
        <taxon>Libellulidae</taxon>
        <taxon>Ladona</taxon>
    </lineage>
</organism>
<feature type="region of interest" description="Disordered" evidence="1">
    <location>
        <begin position="1"/>
        <end position="91"/>
    </location>
</feature>
<feature type="compositionally biased region" description="Acidic residues" evidence="1">
    <location>
        <begin position="283"/>
        <end position="292"/>
    </location>
</feature>
<reference evidence="3" key="2">
    <citation type="submission" date="2017-10" db="EMBL/GenBank/DDBJ databases">
        <title>Ladona fulva Genome sequencing and assembly.</title>
        <authorList>
            <person name="Murali S."/>
            <person name="Richards S."/>
            <person name="Bandaranaike D."/>
            <person name="Bellair M."/>
            <person name="Blankenburg K."/>
            <person name="Chao H."/>
            <person name="Dinh H."/>
            <person name="Doddapaneni H."/>
            <person name="Dugan-Rocha S."/>
            <person name="Elkadiri S."/>
            <person name="Gnanaolivu R."/>
            <person name="Hernandez B."/>
            <person name="Skinner E."/>
            <person name="Javaid M."/>
            <person name="Lee S."/>
            <person name="Li M."/>
            <person name="Ming W."/>
            <person name="Munidasa M."/>
            <person name="Muniz J."/>
            <person name="Nguyen L."/>
            <person name="Hughes D."/>
            <person name="Osuji N."/>
            <person name="Pu L.-L."/>
            <person name="Puazo M."/>
            <person name="Qu C."/>
            <person name="Quiroz J."/>
            <person name="Raj R."/>
            <person name="Weissenberger G."/>
            <person name="Xin Y."/>
            <person name="Zou X."/>
            <person name="Han Y."/>
            <person name="Worley K."/>
            <person name="Muzny D."/>
            <person name="Gibbs R."/>
        </authorList>
    </citation>
    <scope>NUCLEOTIDE SEQUENCE</scope>
    <source>
        <strain evidence="3">Sampled in the wild</strain>
    </source>
</reference>
<name>A0A8K0K444_LADFU</name>
<evidence type="ECO:0000313" key="4">
    <source>
        <dbReference type="Proteomes" id="UP000792457"/>
    </source>
</evidence>
<feature type="compositionally biased region" description="Pro residues" evidence="1">
    <location>
        <begin position="1"/>
        <end position="22"/>
    </location>
</feature>
<feature type="compositionally biased region" description="Acidic residues" evidence="1">
    <location>
        <begin position="805"/>
        <end position="815"/>
    </location>
</feature>
<feature type="non-terminal residue" evidence="3">
    <location>
        <position position="1"/>
    </location>
</feature>
<keyword evidence="4" id="KW-1185">Reference proteome</keyword>
<feature type="region of interest" description="Disordered" evidence="1">
    <location>
        <begin position="283"/>
        <end position="308"/>
    </location>
</feature>
<feature type="compositionally biased region" description="Basic and acidic residues" evidence="1">
    <location>
        <begin position="674"/>
        <end position="685"/>
    </location>
</feature>
<dbReference type="Pfam" id="PF06278">
    <property type="entry name" value="CNDH2_N"/>
    <property type="match status" value="1"/>
</dbReference>
<evidence type="ECO:0000313" key="3">
    <source>
        <dbReference type="EMBL" id="KAG8227971.1"/>
    </source>
</evidence>
<comment type="caution">
    <text evidence="3">The sequence shown here is derived from an EMBL/GenBank/DDBJ whole genome shotgun (WGS) entry which is preliminary data.</text>
</comment>
<dbReference type="OrthoDB" id="10038475at2759"/>
<feature type="domain" description="Condensin II complex subunit H2 N-terminal" evidence="2">
    <location>
        <begin position="209"/>
        <end position="292"/>
    </location>
</feature>
<feature type="compositionally biased region" description="Low complexity" evidence="1">
    <location>
        <begin position="124"/>
        <end position="137"/>
    </location>
</feature>
<dbReference type="AlphaFoldDB" id="A0A8K0K444"/>
<feature type="region of interest" description="Disordered" evidence="1">
    <location>
        <begin position="621"/>
        <end position="821"/>
    </location>
</feature>
<dbReference type="EMBL" id="KZ308352">
    <property type="protein sequence ID" value="KAG8227971.1"/>
    <property type="molecule type" value="Genomic_DNA"/>
</dbReference>
<feature type="compositionally biased region" description="Polar residues" evidence="1">
    <location>
        <begin position="29"/>
        <end position="66"/>
    </location>
</feature>
<feature type="compositionally biased region" description="Low complexity" evidence="1">
    <location>
        <begin position="759"/>
        <end position="779"/>
    </location>
</feature>
<accession>A0A8K0K444</accession>
<sequence length="821" mass="88886">MPPPIPYTPPQSCEPPLHPYPRIPRDYRQSSCSPQPSTSKGITHSYASTPRDSGNSSHSPQPSTSAGIADLGPGILSDGQGSSDTEPVSPTVPCSVVLKRILLNPNVRRQLLGDTLSAPPRSPSPFSQSSDSSSQDSSAEEGDQRAKKRRKKRLIYKKKSIEKQFEVEQGNEEEDDEALRDPDHFIKIFTAVNGPVSKFSPKFVQSLLQTLEKYLDKVNRSPNDPKFMTTKSKYSGASAGNVDFVEAAFVVQGSSEIYGKKVDLLFNAAVSLLRVLSTPFEDLEAEEEDEDGETRTPNPKARKGTKRPRLALENRDLAEEILEVDNFKEGKKIDQKKTVQGRFEDVIKDVIKRPIVNVRLLPPIIPRLVRKTKALANNPEDAQKFNSKRVPQFGQGLEGRGFVDEYRLNEVMRMADSMLIDHIIPIDKDQVSEEIDLAVGEASESVAAAAEETMPISQEADTGVEEAATSPQEADAAVEEAVATSQEANAAAEKAMASSQEVDAEAEEVAVASDGVTVPSEETRTSSVVTVVSSESVGTHESTGSSEETGVPVDDSALTTNKLSQTPVNTCDSGIDSCPSSVYNPVENIGVHDLSWEGNSSAVCVESDAISVLDDGCVSVDGGVSEVEEDGEPRVAAADKNAADSVESGVEVSENERSGPESSETPCEALQTDQESHVTDVERDNGANMDVSDTTDVLSPSEDRTPPKSHPGLQEMNFTPTPKRNKRKMKSFKLPCKLSLLLPDKKKKRGSRAAELWRPSQSPCSSSSSTYPQSPMSYSAPSPDHHSLNLMLNDDDNFVPPEPLSESDNEGEFIDPGDQSQ</sequence>
<dbReference type="Proteomes" id="UP000792457">
    <property type="component" value="Unassembled WGS sequence"/>
</dbReference>